<dbReference type="EMBL" id="RBAM01000018">
    <property type="protein sequence ID" value="RKN63073.1"/>
    <property type="molecule type" value="Genomic_DNA"/>
</dbReference>
<dbReference type="Proteomes" id="UP000270343">
    <property type="component" value="Unassembled WGS sequence"/>
</dbReference>
<evidence type="ECO:0000256" key="1">
    <source>
        <dbReference type="SAM" id="MobiDB-lite"/>
    </source>
</evidence>
<evidence type="ECO:0000313" key="4">
    <source>
        <dbReference type="EMBL" id="RKN63073.1"/>
    </source>
</evidence>
<accession>A0A3B0ARS2</accession>
<dbReference type="RefSeq" id="WP_120758785.1">
    <property type="nucleotide sequence ID" value="NZ_JBIBGF010000002.1"/>
</dbReference>
<evidence type="ECO:0008006" key="6">
    <source>
        <dbReference type="Google" id="ProtNLM"/>
    </source>
</evidence>
<gene>
    <name evidence="4" type="ORF">D7231_30185</name>
</gene>
<feature type="chain" id="PRO_5017225650" description="Gram-positive cocci surface proteins LPxTG domain-containing protein" evidence="3">
    <location>
        <begin position="26"/>
        <end position="284"/>
    </location>
</feature>
<keyword evidence="2" id="KW-0472">Membrane</keyword>
<sequence>MPKPRALVLGATALAILATAAPAPAHPAAGPEPVRPRCAAPGTPDFPIAAKLSGGPESYERGAAPRAWRLELRNDSGAECRAVHPVAVLADRGRALEPGDIRLDFYDAGADRWRPVRFERTDEAENVGVFDGTAPSSTPSGTAPRGTPNGTAPGAAGRADRSARAAAAPGFGGFSVPAHGSVPVRVRLAFAKGAPEGPVTANITAVQRRGDDGEWVGESNDYTFGIGKAPARAGAPAKRGADDGEQPLLADTGSQRPLLAIAAAAGALLLAGASLIVGARRSGR</sequence>
<keyword evidence="2" id="KW-1133">Transmembrane helix</keyword>
<feature type="compositionally biased region" description="Low complexity" evidence="1">
    <location>
        <begin position="141"/>
        <end position="157"/>
    </location>
</feature>
<name>A0A3B0ARS2_9ACTN</name>
<organism evidence="4 5">
    <name type="scientific">Streptomyces klenkii</name>
    <dbReference type="NCBI Taxonomy" id="1420899"/>
    <lineage>
        <taxon>Bacteria</taxon>
        <taxon>Bacillati</taxon>
        <taxon>Actinomycetota</taxon>
        <taxon>Actinomycetes</taxon>
        <taxon>Kitasatosporales</taxon>
        <taxon>Streptomycetaceae</taxon>
        <taxon>Streptomyces</taxon>
    </lineage>
</organism>
<keyword evidence="5" id="KW-1185">Reference proteome</keyword>
<evidence type="ECO:0000256" key="3">
    <source>
        <dbReference type="SAM" id="SignalP"/>
    </source>
</evidence>
<feature type="signal peptide" evidence="3">
    <location>
        <begin position="1"/>
        <end position="25"/>
    </location>
</feature>
<protein>
    <recommendedName>
        <fullName evidence="6">Gram-positive cocci surface proteins LPxTG domain-containing protein</fullName>
    </recommendedName>
</protein>
<dbReference type="OrthoDB" id="4336829at2"/>
<reference evidence="4 5" key="1">
    <citation type="journal article" date="2015" name="Antonie Van Leeuwenhoek">
        <title>Streptomyces klenkii sp. nov., isolated from deep marine sediment.</title>
        <authorList>
            <person name="Veyisoglu A."/>
            <person name="Sahin N."/>
        </authorList>
    </citation>
    <scope>NUCLEOTIDE SEQUENCE [LARGE SCALE GENOMIC DNA]</scope>
    <source>
        <strain evidence="4 5">KCTC 29202</strain>
    </source>
</reference>
<evidence type="ECO:0000256" key="2">
    <source>
        <dbReference type="SAM" id="Phobius"/>
    </source>
</evidence>
<dbReference type="AlphaFoldDB" id="A0A3B0ARS2"/>
<feature type="transmembrane region" description="Helical" evidence="2">
    <location>
        <begin position="258"/>
        <end position="279"/>
    </location>
</feature>
<feature type="region of interest" description="Disordered" evidence="1">
    <location>
        <begin position="230"/>
        <end position="250"/>
    </location>
</feature>
<feature type="region of interest" description="Disordered" evidence="1">
    <location>
        <begin position="23"/>
        <end position="42"/>
    </location>
</feature>
<evidence type="ECO:0000313" key="5">
    <source>
        <dbReference type="Proteomes" id="UP000270343"/>
    </source>
</evidence>
<proteinExistence type="predicted"/>
<comment type="caution">
    <text evidence="4">The sequence shown here is derived from an EMBL/GenBank/DDBJ whole genome shotgun (WGS) entry which is preliminary data.</text>
</comment>
<feature type="region of interest" description="Disordered" evidence="1">
    <location>
        <begin position="126"/>
        <end position="162"/>
    </location>
</feature>
<keyword evidence="2" id="KW-0812">Transmembrane</keyword>
<keyword evidence="3" id="KW-0732">Signal</keyword>